<sequence length="272" mass="32271">MWHFSSLAIEEKVLPAYFEHVSRFFTVLTAALVGAFAAFRFNSMLDSKKREREISQFYLDVCSDNYEIFYKTLDGLNNVRVDWIYAARLLLETKELEKEITYKEHMRVIDVKKMKVRHDLLNQFQIIDHETNTESPLPVSFFYGVDNWKDYINSPDDAAYEAFRRDRPATFGEHEVSRIERLPMLSEHSVYIIFEFLAWPENYDDPLRKHKYTSDWPDDVKSFQGEGAFKYIKHRQDYVHPEFGLSKEAQEKIREMIKNGEVKVAEVIPPKD</sequence>
<accession>A0ABS3E545</accession>
<dbReference type="Proteomes" id="UP000664293">
    <property type="component" value="Unassembled WGS sequence"/>
</dbReference>
<keyword evidence="3" id="KW-1185">Reference proteome</keyword>
<keyword evidence="1" id="KW-0812">Transmembrane</keyword>
<gene>
    <name evidence="2" type="ORF">JF535_06080</name>
</gene>
<dbReference type="RefSeq" id="WP_207000378.1">
    <property type="nucleotide sequence ID" value="NZ_JAEKJR010000002.1"/>
</dbReference>
<keyword evidence="1" id="KW-0472">Membrane</keyword>
<proteinExistence type="predicted"/>
<name>A0ABS3E545_9GAMM</name>
<evidence type="ECO:0000256" key="1">
    <source>
        <dbReference type="SAM" id="Phobius"/>
    </source>
</evidence>
<feature type="transmembrane region" description="Helical" evidence="1">
    <location>
        <begin position="20"/>
        <end position="42"/>
    </location>
</feature>
<dbReference type="EMBL" id="JAEKJR010000002">
    <property type="protein sequence ID" value="MBN8430421.1"/>
    <property type="molecule type" value="Genomic_DNA"/>
</dbReference>
<evidence type="ECO:0000313" key="2">
    <source>
        <dbReference type="EMBL" id="MBN8430421.1"/>
    </source>
</evidence>
<protein>
    <submittedName>
        <fullName evidence="2">Uncharacterized protein</fullName>
    </submittedName>
</protein>
<reference evidence="2 3" key="1">
    <citation type="submission" date="2020-12" db="EMBL/GenBank/DDBJ databases">
        <title>Oil enriched cultivation method for isolating marine PHA-producing bacteria.</title>
        <authorList>
            <person name="Zheng W."/>
            <person name="Yu S."/>
            <person name="Huang Y."/>
        </authorList>
    </citation>
    <scope>NUCLEOTIDE SEQUENCE [LARGE SCALE GENOMIC DNA]</scope>
    <source>
        <strain evidence="2 3">SN0-2</strain>
    </source>
</reference>
<comment type="caution">
    <text evidence="2">The sequence shown here is derived from an EMBL/GenBank/DDBJ whole genome shotgun (WGS) entry which is preliminary data.</text>
</comment>
<keyword evidence="1" id="KW-1133">Transmembrane helix</keyword>
<evidence type="ECO:0000313" key="3">
    <source>
        <dbReference type="Proteomes" id="UP000664293"/>
    </source>
</evidence>
<organism evidence="2 3">
    <name type="scientific">Microbulbifer salipaludis</name>
    <dbReference type="NCBI Taxonomy" id="187980"/>
    <lineage>
        <taxon>Bacteria</taxon>
        <taxon>Pseudomonadati</taxon>
        <taxon>Pseudomonadota</taxon>
        <taxon>Gammaproteobacteria</taxon>
        <taxon>Cellvibrionales</taxon>
        <taxon>Microbulbiferaceae</taxon>
        <taxon>Microbulbifer</taxon>
    </lineage>
</organism>